<feature type="chain" id="PRO_5010987912" description="RmlC-like cupin domain-containing protein" evidence="1">
    <location>
        <begin position="18"/>
        <end position="189"/>
    </location>
</feature>
<name>A0A1Y2FL70_9BASI</name>
<evidence type="ECO:0000256" key="1">
    <source>
        <dbReference type="SAM" id="SignalP"/>
    </source>
</evidence>
<comment type="caution">
    <text evidence="2">The sequence shown here is derived from an EMBL/GenBank/DDBJ whole genome shotgun (WGS) entry which is preliminary data.</text>
</comment>
<reference evidence="2 3" key="1">
    <citation type="submission" date="2016-07" db="EMBL/GenBank/DDBJ databases">
        <title>Pervasive Adenine N6-methylation of Active Genes in Fungi.</title>
        <authorList>
            <consortium name="DOE Joint Genome Institute"/>
            <person name="Mondo S.J."/>
            <person name="Dannebaum R.O."/>
            <person name="Kuo R.C."/>
            <person name="Labutti K."/>
            <person name="Haridas S."/>
            <person name="Kuo A."/>
            <person name="Salamov A."/>
            <person name="Ahrendt S.R."/>
            <person name="Lipzen A."/>
            <person name="Sullivan W."/>
            <person name="Andreopoulos W.B."/>
            <person name="Clum A."/>
            <person name="Lindquist E."/>
            <person name="Daum C."/>
            <person name="Ramamoorthy G.K."/>
            <person name="Gryganskyi A."/>
            <person name="Culley D."/>
            <person name="Magnuson J.K."/>
            <person name="James T.Y."/>
            <person name="O'Malley M.A."/>
            <person name="Stajich J.E."/>
            <person name="Spatafora J.W."/>
            <person name="Visel A."/>
            <person name="Grigoriev I.V."/>
        </authorList>
    </citation>
    <scope>NUCLEOTIDE SEQUENCE [LARGE SCALE GENOMIC DNA]</scope>
    <source>
        <strain evidence="2 3">62-1032</strain>
    </source>
</reference>
<dbReference type="OrthoDB" id="3223416at2759"/>
<proteinExistence type="predicted"/>
<gene>
    <name evidence="2" type="ORF">BCR35DRAFT_303383</name>
</gene>
<dbReference type="InParanoid" id="A0A1Y2FL70"/>
<evidence type="ECO:0000313" key="2">
    <source>
        <dbReference type="EMBL" id="ORY83525.1"/>
    </source>
</evidence>
<dbReference type="EMBL" id="MCGR01000019">
    <property type="protein sequence ID" value="ORY83525.1"/>
    <property type="molecule type" value="Genomic_DNA"/>
</dbReference>
<sequence length="189" mass="20174">MRSSILLALALLPAALALPHKEEAKSNGKGKNKDKHHGHFEVQTKPFSNTTLYIPAIAVGENQFAQPECWGIQPNYTVGTDPSLAGTLDVSLGNVSTASYVYFPDDFSAPLHGPGSNQFVIWLTGAATIYFPNATGTIDCVAGTNLAVVDNSTVSTGHYTNWTAGTSVLLVTFNNHVIPPHTVVDRSYC</sequence>
<dbReference type="Proteomes" id="UP000193467">
    <property type="component" value="Unassembled WGS sequence"/>
</dbReference>
<dbReference type="AlphaFoldDB" id="A0A1Y2FL70"/>
<organism evidence="2 3">
    <name type="scientific">Leucosporidium creatinivorum</name>
    <dbReference type="NCBI Taxonomy" id="106004"/>
    <lineage>
        <taxon>Eukaryota</taxon>
        <taxon>Fungi</taxon>
        <taxon>Dikarya</taxon>
        <taxon>Basidiomycota</taxon>
        <taxon>Pucciniomycotina</taxon>
        <taxon>Microbotryomycetes</taxon>
        <taxon>Leucosporidiales</taxon>
        <taxon>Leucosporidium</taxon>
    </lineage>
</organism>
<evidence type="ECO:0008006" key="4">
    <source>
        <dbReference type="Google" id="ProtNLM"/>
    </source>
</evidence>
<keyword evidence="3" id="KW-1185">Reference proteome</keyword>
<keyword evidence="1" id="KW-0732">Signal</keyword>
<evidence type="ECO:0000313" key="3">
    <source>
        <dbReference type="Proteomes" id="UP000193467"/>
    </source>
</evidence>
<accession>A0A1Y2FL70</accession>
<feature type="signal peptide" evidence="1">
    <location>
        <begin position="1"/>
        <end position="17"/>
    </location>
</feature>
<protein>
    <recommendedName>
        <fullName evidence="4">RmlC-like cupin domain-containing protein</fullName>
    </recommendedName>
</protein>